<sequence>MIPGATAPSLTFACTCGGLSGEVSAKGVATGTHVVCYCPDCRAGQLYFGQPDPAPGPVDIFQMSPEYIHITKGAENLAVMRLGPKGLFRWYAKCCNAPLATTTSNPKLPFAGFDVARFADPAPLGPVKTRAHVPQGNGKWKHERPGPAVLGMIRRVLGARLSGRWRQNPFFNADTGEPVAPPHVITREERAALYD</sequence>
<accession>A0A1M4Y116</accession>
<dbReference type="SUPFAM" id="SSF51316">
    <property type="entry name" value="Mss4-like"/>
    <property type="match status" value="1"/>
</dbReference>
<proteinExistence type="predicted"/>
<evidence type="ECO:0008006" key="3">
    <source>
        <dbReference type="Google" id="ProtNLM"/>
    </source>
</evidence>
<evidence type="ECO:0000313" key="1">
    <source>
        <dbReference type="EMBL" id="SHE99389.1"/>
    </source>
</evidence>
<dbReference type="EMBL" id="FQVK01000013">
    <property type="protein sequence ID" value="SHE99389.1"/>
    <property type="molecule type" value="Genomic_DNA"/>
</dbReference>
<keyword evidence="2" id="KW-1185">Reference proteome</keyword>
<protein>
    <recommendedName>
        <fullName evidence="3">CENP-V/GFA domain-containing protein</fullName>
    </recommendedName>
</protein>
<dbReference type="InterPro" id="IPR011057">
    <property type="entry name" value="Mss4-like_sf"/>
</dbReference>
<dbReference type="Pfam" id="PF19648">
    <property type="entry name" value="DUF6151"/>
    <property type="match status" value="1"/>
</dbReference>
<dbReference type="RefSeq" id="WP_223162483.1">
    <property type="nucleotide sequence ID" value="NZ_FQVK01000013.1"/>
</dbReference>
<dbReference type="Proteomes" id="UP000325134">
    <property type="component" value="Unassembled WGS sequence"/>
</dbReference>
<gene>
    <name evidence="1" type="ORF">SAMN05444279_11396</name>
</gene>
<organism evidence="1 2">
    <name type="scientific">Ruegeria intermedia</name>
    <dbReference type="NCBI Taxonomy" id="996115"/>
    <lineage>
        <taxon>Bacteria</taxon>
        <taxon>Pseudomonadati</taxon>
        <taxon>Pseudomonadota</taxon>
        <taxon>Alphaproteobacteria</taxon>
        <taxon>Rhodobacterales</taxon>
        <taxon>Roseobacteraceae</taxon>
        <taxon>Ruegeria</taxon>
    </lineage>
</organism>
<name>A0A1M4Y116_9RHOB</name>
<evidence type="ECO:0000313" key="2">
    <source>
        <dbReference type="Proteomes" id="UP000325134"/>
    </source>
</evidence>
<dbReference type="AlphaFoldDB" id="A0A1M4Y116"/>
<reference evidence="1 2" key="1">
    <citation type="submission" date="2016-11" db="EMBL/GenBank/DDBJ databases">
        <authorList>
            <person name="Varghese N."/>
            <person name="Submissions S."/>
        </authorList>
    </citation>
    <scope>NUCLEOTIDE SEQUENCE [LARGE SCALE GENOMIC DNA]</scope>
    <source>
        <strain evidence="1 2">DSM 29341</strain>
    </source>
</reference>
<dbReference type="Gene3D" id="3.90.1590.10">
    <property type="entry name" value="glutathione-dependent formaldehyde- activating enzyme (gfa)"/>
    <property type="match status" value="1"/>
</dbReference>
<dbReference type="InterPro" id="IPR046149">
    <property type="entry name" value="DUF6151"/>
</dbReference>